<dbReference type="SMART" id="SM00848">
    <property type="entry name" value="Inhibitor_I29"/>
    <property type="match status" value="2"/>
</dbReference>
<dbReference type="Gene3D" id="3.90.70.10">
    <property type="entry name" value="Cysteine proteinases"/>
    <property type="match status" value="2"/>
</dbReference>
<feature type="chain" id="PRO_5043876153" evidence="7">
    <location>
        <begin position="16"/>
        <end position="684"/>
    </location>
</feature>
<dbReference type="PROSITE" id="PS00640">
    <property type="entry name" value="THIOL_PROTEASE_ASN"/>
    <property type="match status" value="2"/>
</dbReference>
<keyword evidence="6" id="KW-1015">Disulfide bond</keyword>
<feature type="domain" description="Peptidase C1A papain C-terminal" evidence="8">
    <location>
        <begin position="101"/>
        <end position="307"/>
    </location>
</feature>
<dbReference type="GO" id="GO:0006508">
    <property type="term" value="P:proteolysis"/>
    <property type="evidence" value="ECO:0007669"/>
    <property type="project" value="UniProtKB-KW"/>
</dbReference>
<protein>
    <submittedName>
        <fullName evidence="10">Cathepsin L</fullName>
    </submittedName>
</protein>
<evidence type="ECO:0000256" key="3">
    <source>
        <dbReference type="ARBA" id="ARBA00022801"/>
    </source>
</evidence>
<dbReference type="InterPro" id="IPR038765">
    <property type="entry name" value="Papain-like_cys_pep_sf"/>
</dbReference>
<dbReference type="InterPro" id="IPR025661">
    <property type="entry name" value="Pept_asp_AS"/>
</dbReference>
<dbReference type="Gene3D" id="1.10.287.2250">
    <property type="match status" value="1"/>
</dbReference>
<dbReference type="InterPro" id="IPR000169">
    <property type="entry name" value="Pept_cys_AS"/>
</dbReference>
<evidence type="ECO:0000313" key="10">
    <source>
        <dbReference type="EMBL" id="GIY59252.1"/>
    </source>
</evidence>
<dbReference type="InterPro" id="IPR000668">
    <property type="entry name" value="Peptidase_C1A_C"/>
</dbReference>
<gene>
    <name evidence="10" type="ORF">CDAR_82591</name>
</gene>
<dbReference type="Proteomes" id="UP001054837">
    <property type="component" value="Unassembled WGS sequence"/>
</dbReference>
<keyword evidence="5" id="KW-0865">Zymogen</keyword>
<evidence type="ECO:0000259" key="8">
    <source>
        <dbReference type="SMART" id="SM00645"/>
    </source>
</evidence>
<dbReference type="SUPFAM" id="SSF54001">
    <property type="entry name" value="Cysteine proteinases"/>
    <property type="match status" value="2"/>
</dbReference>
<keyword evidence="11" id="KW-1185">Reference proteome</keyword>
<dbReference type="InterPro" id="IPR025660">
    <property type="entry name" value="Pept_his_AS"/>
</dbReference>
<dbReference type="PRINTS" id="PR00705">
    <property type="entry name" value="PAPAIN"/>
</dbReference>
<name>A0AAV4UN65_9ARAC</name>
<dbReference type="Pfam" id="PF00112">
    <property type="entry name" value="Peptidase_C1"/>
    <property type="match status" value="2"/>
</dbReference>
<feature type="signal peptide" evidence="7">
    <location>
        <begin position="1"/>
        <end position="15"/>
    </location>
</feature>
<evidence type="ECO:0000256" key="6">
    <source>
        <dbReference type="ARBA" id="ARBA00023157"/>
    </source>
</evidence>
<keyword evidence="7" id="KW-0732">Signal</keyword>
<comment type="similarity">
    <text evidence="1">Belongs to the peptidase C1 family.</text>
</comment>
<evidence type="ECO:0000259" key="9">
    <source>
        <dbReference type="SMART" id="SM00848"/>
    </source>
</evidence>
<dbReference type="InterPro" id="IPR013128">
    <property type="entry name" value="Peptidase_C1A"/>
</dbReference>
<dbReference type="CDD" id="cd02248">
    <property type="entry name" value="Peptidase_C1A"/>
    <property type="match status" value="2"/>
</dbReference>
<comment type="caution">
    <text evidence="10">The sequence shown here is derived from an EMBL/GenBank/DDBJ whole genome shotgun (WGS) entry which is preliminary data.</text>
</comment>
<dbReference type="PROSITE" id="PS00139">
    <property type="entry name" value="THIOL_PROTEASE_CYS"/>
    <property type="match status" value="2"/>
</dbReference>
<accession>A0AAV4UN65</accession>
<evidence type="ECO:0000256" key="1">
    <source>
        <dbReference type="ARBA" id="ARBA00008455"/>
    </source>
</evidence>
<organism evidence="10 11">
    <name type="scientific">Caerostris darwini</name>
    <dbReference type="NCBI Taxonomy" id="1538125"/>
    <lineage>
        <taxon>Eukaryota</taxon>
        <taxon>Metazoa</taxon>
        <taxon>Ecdysozoa</taxon>
        <taxon>Arthropoda</taxon>
        <taxon>Chelicerata</taxon>
        <taxon>Arachnida</taxon>
        <taxon>Araneae</taxon>
        <taxon>Araneomorphae</taxon>
        <taxon>Entelegynae</taxon>
        <taxon>Araneoidea</taxon>
        <taxon>Araneidae</taxon>
        <taxon>Caerostris</taxon>
    </lineage>
</organism>
<dbReference type="SMART" id="SM00645">
    <property type="entry name" value="Pept_C1"/>
    <property type="match status" value="2"/>
</dbReference>
<evidence type="ECO:0000313" key="11">
    <source>
        <dbReference type="Proteomes" id="UP001054837"/>
    </source>
</evidence>
<proteinExistence type="inferred from homology"/>
<dbReference type="Pfam" id="PF08246">
    <property type="entry name" value="Inhibitor_I29"/>
    <property type="match status" value="1"/>
</dbReference>
<reference evidence="10 11" key="1">
    <citation type="submission" date="2021-06" db="EMBL/GenBank/DDBJ databases">
        <title>Caerostris darwini draft genome.</title>
        <authorList>
            <person name="Kono N."/>
            <person name="Arakawa K."/>
        </authorList>
    </citation>
    <scope>NUCLEOTIDE SEQUENCE [LARGE SCALE GENOMIC DNA]</scope>
</reference>
<dbReference type="AlphaFoldDB" id="A0AAV4UN65"/>
<dbReference type="EMBL" id="BPLQ01011635">
    <property type="protein sequence ID" value="GIY59252.1"/>
    <property type="molecule type" value="Genomic_DNA"/>
</dbReference>
<dbReference type="InterPro" id="IPR013201">
    <property type="entry name" value="Prot_inhib_I29"/>
</dbReference>
<evidence type="ECO:0000256" key="4">
    <source>
        <dbReference type="ARBA" id="ARBA00022807"/>
    </source>
</evidence>
<dbReference type="FunFam" id="3.90.70.10:FF:000006">
    <property type="entry name" value="Cathepsin S"/>
    <property type="match status" value="2"/>
</dbReference>
<dbReference type="GO" id="GO:0008234">
    <property type="term" value="F:cysteine-type peptidase activity"/>
    <property type="evidence" value="ECO:0007669"/>
    <property type="project" value="UniProtKB-KW"/>
</dbReference>
<keyword evidence="4" id="KW-0788">Thiol protease</keyword>
<dbReference type="PANTHER" id="PTHR12411">
    <property type="entry name" value="CYSTEINE PROTEASE FAMILY C1-RELATED"/>
    <property type="match status" value="1"/>
</dbReference>
<feature type="domain" description="Cathepsin propeptide inhibitor" evidence="9">
    <location>
        <begin position="28"/>
        <end position="87"/>
    </location>
</feature>
<sequence length="684" mass="76733">MKFLALFALFAVAASRHMLFDQQLNEHWENFKKTFGKQYNGREEVIRRMIWEKRVADIVRHNLQYDVGLQSYRKGINEYSDMAHEEFVRTFNGYRGLTNLKRLVTPVKNQQQCGSCWAFSTTGSLEGQHMKKTGKLVSLSEQNLVDCSGPEGNQGCEGGWMDQGFDYIKKNKGIDTEESYPYTAEDGTCHFKKADVGATVTGYVDIPTGDEDALKQAVATIGPISVAIDAAHESFQTYQDGIYVEPECTTDQLDHAVLAVGYGTEDGSDYWLVKNSWGTTWGIKGYIKMARNQNNQCDQAENTRYRMKFLTFLALVTTVACASVPYDSDLNEYWEHFKKLFNKAYNQYEEEARRIIWEQRVADISTKEISKRLNGLKVPRSLASNGSVWLPPSNAIIPDQVDWREQGFVTEVKDQGDCGSCWAFSSTGSLEGQHKKQTGKLVSLSEQNLIDCSKAEGNDGCNGGWMDQAFEYVKKNNGIDTEKDYPYKGDEEQCHFKKSDIGATCTGFVDLPLSDEDALKQAIATVGPISVGINAGGDFVDYRSGVYDPDECEGAVSKLNHGVLVVGYGTENDKDYWLVKNSWGESWGINGYIKIRRNKNNLCGVATKPSYPLVTCLEDTYYGLAFGLQTCCFSSNRSGLTNPPTDGMIQHSLRCMLYDKREKINDCRSGHLVCHCIGTKMPRM</sequence>
<evidence type="ECO:0000256" key="5">
    <source>
        <dbReference type="ARBA" id="ARBA00023145"/>
    </source>
</evidence>
<dbReference type="PROSITE" id="PS00639">
    <property type="entry name" value="THIOL_PROTEASE_HIS"/>
    <property type="match status" value="2"/>
</dbReference>
<evidence type="ECO:0000256" key="2">
    <source>
        <dbReference type="ARBA" id="ARBA00022670"/>
    </source>
</evidence>
<keyword evidence="2" id="KW-0645">Protease</keyword>
<feature type="domain" description="Cathepsin propeptide inhibitor" evidence="9">
    <location>
        <begin position="334"/>
        <end position="369"/>
    </location>
</feature>
<keyword evidence="3" id="KW-0378">Hydrolase</keyword>
<feature type="domain" description="Peptidase C1A papain C-terminal" evidence="8">
    <location>
        <begin position="397"/>
        <end position="613"/>
    </location>
</feature>
<evidence type="ECO:0000256" key="7">
    <source>
        <dbReference type="SAM" id="SignalP"/>
    </source>
</evidence>
<dbReference type="InterPro" id="IPR039417">
    <property type="entry name" value="Peptidase_C1A_papain-like"/>
</dbReference>